<dbReference type="Gene3D" id="3.40.1350.10">
    <property type="match status" value="1"/>
</dbReference>
<reference evidence="1" key="1">
    <citation type="journal article" date="2015" name="Nature">
        <title>Complex archaea that bridge the gap between prokaryotes and eukaryotes.</title>
        <authorList>
            <person name="Spang A."/>
            <person name="Saw J.H."/>
            <person name="Jorgensen S.L."/>
            <person name="Zaremba-Niedzwiedzka K."/>
            <person name="Martijn J."/>
            <person name="Lind A.E."/>
            <person name="van Eijk R."/>
            <person name="Schleper C."/>
            <person name="Guy L."/>
            <person name="Ettema T.J."/>
        </authorList>
    </citation>
    <scope>NUCLEOTIDE SEQUENCE</scope>
</reference>
<dbReference type="EMBL" id="LAZR01006490">
    <property type="protein sequence ID" value="KKM91762.1"/>
    <property type="molecule type" value="Genomic_DNA"/>
</dbReference>
<evidence type="ECO:0000313" key="1">
    <source>
        <dbReference type="EMBL" id="KKM91762.1"/>
    </source>
</evidence>
<comment type="caution">
    <text evidence="1">The sequence shown here is derived from an EMBL/GenBank/DDBJ whole genome shotgun (WGS) entry which is preliminary data.</text>
</comment>
<accession>A0A0F9PEL2</accession>
<name>A0A0F9PEL2_9ZZZZ</name>
<sequence>MLETRFRDILACQINGETLKEVLSRSFQDFPNAESFDLNEFRVISKEFPLIRDKVGYQLRYVDILAMNNKKELLIIELKNRYKKTTNPKNVISQIDEYENLLNENVIDLVNEAEFLSIFHYYQKQIFNFMNFPYSELSNIQKVILFIKSDNDLNYQDLNTSVPIGTFRDEEVNLLTKKYTDFQIERIEQITPGYQDLLKTECYSKSPKIPDFRPIPMTSFDNSDLPTFRFESFNSTKSKIVKIENIDLLPEIKLPMLYPEESKRVTINDIFHNLERGDFTIQIFRSGRVNPIYYFEYDSDRYIPFHQIKSRLLQKRELVNKIIAYDASFGLVSQKLEKTIFEDVILFDQGDFTSKMIEDNGVRLKQFTLNGSRYKMVFEMIGPMIRNNISKSELEKNLPPLLPYMERDKIVEQIENYITLYNINPFTDNWIITNIRTKPN</sequence>
<protein>
    <submittedName>
        <fullName evidence="1">Uncharacterized protein</fullName>
    </submittedName>
</protein>
<proteinExistence type="predicted"/>
<dbReference type="AlphaFoldDB" id="A0A0F9PEL2"/>
<dbReference type="InterPro" id="IPR011856">
    <property type="entry name" value="tRNA_endonuc-like_dom_sf"/>
</dbReference>
<organism evidence="1">
    <name type="scientific">marine sediment metagenome</name>
    <dbReference type="NCBI Taxonomy" id="412755"/>
    <lineage>
        <taxon>unclassified sequences</taxon>
        <taxon>metagenomes</taxon>
        <taxon>ecological metagenomes</taxon>
    </lineage>
</organism>
<dbReference type="GO" id="GO:0003676">
    <property type="term" value="F:nucleic acid binding"/>
    <property type="evidence" value="ECO:0007669"/>
    <property type="project" value="InterPro"/>
</dbReference>
<gene>
    <name evidence="1" type="ORF">LCGC14_1225240</name>
</gene>